<organism evidence="6 7">
    <name type="scientific">Flaviaesturariibacter flavus</name>
    <dbReference type="NCBI Taxonomy" id="2502780"/>
    <lineage>
        <taxon>Bacteria</taxon>
        <taxon>Pseudomonadati</taxon>
        <taxon>Bacteroidota</taxon>
        <taxon>Chitinophagia</taxon>
        <taxon>Chitinophagales</taxon>
        <taxon>Chitinophagaceae</taxon>
        <taxon>Flaviaestuariibacter</taxon>
    </lineage>
</organism>
<sequence>MLWPAVNRTSAIRHHTSPSYLCRMNRTLLPAALLFLVAACKHKENNNFTVDGTLKGGAGQTVYLLEAKMDARVPVIVDSAKADANGRFSLEGSRLEENLYLLRSQGNEAPFAKVVNDAPQITVSASTSGTPSYAVKGSAASVALQVYTDTINSKLPLMEALIGQGDSLRNASVSDSTLAPLRGRAQGVANEFRNYTLQLVKNSPSPTVAVYALGTYLQLARGTRLGLPDLSNDELLQLVNATAARFGEHKGLAQLRASVEGEVKKGSTEPAAAGASALLNKPAPELALNDSTGKPVPVSSFRGKWLLIDFWASWCRPCRLENPNVVAAFNKFRNRNFTILGVSLDEEKGAWTKAIRQDGLTWTHVSDLAFWNSKAVSTYGFNSIPFNVLVDPSGTVVATDLRGPALEQKLAEVLK</sequence>
<dbReference type="Pfam" id="PF14289">
    <property type="entry name" value="DUF4369"/>
    <property type="match status" value="1"/>
</dbReference>
<gene>
    <name evidence="6" type="ORF">EPD60_08740</name>
</gene>
<dbReference type="OrthoDB" id="750178at2"/>
<dbReference type="Gene3D" id="3.40.30.10">
    <property type="entry name" value="Glutaredoxin"/>
    <property type="match status" value="1"/>
</dbReference>
<dbReference type="InterPro" id="IPR025380">
    <property type="entry name" value="DUF4369"/>
</dbReference>
<dbReference type="GO" id="GO:0017004">
    <property type="term" value="P:cytochrome complex assembly"/>
    <property type="evidence" value="ECO:0007669"/>
    <property type="project" value="UniProtKB-KW"/>
</dbReference>
<keyword evidence="4" id="KW-0676">Redox-active center</keyword>
<dbReference type="GO" id="GO:0030313">
    <property type="term" value="C:cell envelope"/>
    <property type="evidence" value="ECO:0007669"/>
    <property type="project" value="UniProtKB-SubCell"/>
</dbReference>
<dbReference type="Proteomes" id="UP000295334">
    <property type="component" value="Unassembled WGS sequence"/>
</dbReference>
<accession>A0A4R1BAV0</accession>
<protein>
    <submittedName>
        <fullName evidence="6">AhpC/TSA family protein</fullName>
    </submittedName>
</protein>
<feature type="domain" description="Thioredoxin" evidence="5">
    <location>
        <begin position="277"/>
        <end position="415"/>
    </location>
</feature>
<evidence type="ECO:0000313" key="7">
    <source>
        <dbReference type="Proteomes" id="UP000295334"/>
    </source>
</evidence>
<evidence type="ECO:0000256" key="2">
    <source>
        <dbReference type="ARBA" id="ARBA00022748"/>
    </source>
</evidence>
<dbReference type="SUPFAM" id="SSF52833">
    <property type="entry name" value="Thioredoxin-like"/>
    <property type="match status" value="1"/>
</dbReference>
<dbReference type="PANTHER" id="PTHR42852:SF6">
    <property type="entry name" value="THIOL:DISULFIDE INTERCHANGE PROTEIN DSBE"/>
    <property type="match status" value="1"/>
</dbReference>
<keyword evidence="3" id="KW-1015">Disulfide bond</keyword>
<keyword evidence="7" id="KW-1185">Reference proteome</keyword>
<dbReference type="PANTHER" id="PTHR42852">
    <property type="entry name" value="THIOL:DISULFIDE INTERCHANGE PROTEIN DSBE"/>
    <property type="match status" value="1"/>
</dbReference>
<dbReference type="EMBL" id="SJZI01000042">
    <property type="protein sequence ID" value="TCJ14089.1"/>
    <property type="molecule type" value="Genomic_DNA"/>
</dbReference>
<comment type="caution">
    <text evidence="6">The sequence shown here is derived from an EMBL/GenBank/DDBJ whole genome shotgun (WGS) entry which is preliminary data.</text>
</comment>
<comment type="subcellular location">
    <subcellularLocation>
        <location evidence="1">Cell envelope</location>
    </subcellularLocation>
</comment>
<evidence type="ECO:0000313" key="6">
    <source>
        <dbReference type="EMBL" id="TCJ14089.1"/>
    </source>
</evidence>
<name>A0A4R1BAV0_9BACT</name>
<dbReference type="CDD" id="cd02966">
    <property type="entry name" value="TlpA_like_family"/>
    <property type="match status" value="1"/>
</dbReference>
<dbReference type="Pfam" id="PF00578">
    <property type="entry name" value="AhpC-TSA"/>
    <property type="match status" value="1"/>
</dbReference>
<evidence type="ECO:0000256" key="1">
    <source>
        <dbReference type="ARBA" id="ARBA00004196"/>
    </source>
</evidence>
<evidence type="ECO:0000256" key="4">
    <source>
        <dbReference type="ARBA" id="ARBA00023284"/>
    </source>
</evidence>
<evidence type="ECO:0000259" key="5">
    <source>
        <dbReference type="PROSITE" id="PS51352"/>
    </source>
</evidence>
<reference evidence="6 7" key="1">
    <citation type="submission" date="2019-03" db="EMBL/GenBank/DDBJ databases">
        <authorList>
            <person name="Kim M.K.M."/>
        </authorList>
    </citation>
    <scope>NUCLEOTIDE SEQUENCE [LARGE SCALE GENOMIC DNA]</scope>
    <source>
        <strain evidence="6 7">17J68-12</strain>
    </source>
</reference>
<evidence type="ECO:0000256" key="3">
    <source>
        <dbReference type="ARBA" id="ARBA00023157"/>
    </source>
</evidence>
<dbReference type="GO" id="GO:0016209">
    <property type="term" value="F:antioxidant activity"/>
    <property type="evidence" value="ECO:0007669"/>
    <property type="project" value="InterPro"/>
</dbReference>
<dbReference type="InterPro" id="IPR050553">
    <property type="entry name" value="Thioredoxin_ResA/DsbE_sf"/>
</dbReference>
<dbReference type="AlphaFoldDB" id="A0A4R1BAV0"/>
<dbReference type="GO" id="GO:0016491">
    <property type="term" value="F:oxidoreductase activity"/>
    <property type="evidence" value="ECO:0007669"/>
    <property type="project" value="InterPro"/>
</dbReference>
<proteinExistence type="predicted"/>
<dbReference type="InterPro" id="IPR036249">
    <property type="entry name" value="Thioredoxin-like_sf"/>
</dbReference>
<dbReference type="PROSITE" id="PS51352">
    <property type="entry name" value="THIOREDOXIN_2"/>
    <property type="match status" value="1"/>
</dbReference>
<dbReference type="InterPro" id="IPR000866">
    <property type="entry name" value="AhpC/TSA"/>
</dbReference>
<dbReference type="InterPro" id="IPR013766">
    <property type="entry name" value="Thioredoxin_domain"/>
</dbReference>
<keyword evidence="2" id="KW-0201">Cytochrome c-type biogenesis</keyword>